<accession>A0A090VI94</accession>
<evidence type="ECO:0000313" key="2">
    <source>
        <dbReference type="Proteomes" id="UP000029644"/>
    </source>
</evidence>
<proteinExistence type="predicted"/>
<dbReference type="Proteomes" id="UP000029644">
    <property type="component" value="Unassembled WGS sequence"/>
</dbReference>
<name>A0A090VI94_9FLAO</name>
<protein>
    <submittedName>
        <fullName evidence="1">Uncharacterized protein</fullName>
    </submittedName>
</protein>
<gene>
    <name evidence="1" type="ORF">JCM19300_2043</name>
</gene>
<evidence type="ECO:0000313" key="1">
    <source>
        <dbReference type="EMBL" id="GAL63788.1"/>
    </source>
</evidence>
<dbReference type="AlphaFoldDB" id="A0A090VI94"/>
<organism evidence="1 2">
    <name type="scientific">Algibacter lectus</name>
    <dbReference type="NCBI Taxonomy" id="221126"/>
    <lineage>
        <taxon>Bacteria</taxon>
        <taxon>Pseudomonadati</taxon>
        <taxon>Bacteroidota</taxon>
        <taxon>Flavobacteriia</taxon>
        <taxon>Flavobacteriales</taxon>
        <taxon>Flavobacteriaceae</taxon>
        <taxon>Algibacter</taxon>
    </lineage>
</organism>
<dbReference type="EMBL" id="BBNQ01000014">
    <property type="protein sequence ID" value="GAL63788.1"/>
    <property type="molecule type" value="Genomic_DNA"/>
</dbReference>
<comment type="caution">
    <text evidence="1">The sequence shown here is derived from an EMBL/GenBank/DDBJ whole genome shotgun (WGS) entry which is preliminary data.</text>
</comment>
<sequence length="57" mass="6384">MDSLVSIVKYKTDLQYDTIVNQTINLALKLDSLELAGNHIADLIYYKNNIISNPSEG</sequence>
<reference evidence="1 2" key="1">
    <citation type="journal article" date="2014" name="Genome Announc.">
        <title>Draft Genome Sequences of Marine Flavobacterium Algibacter lectus Strains SS8 and NR4.</title>
        <authorList>
            <person name="Takatani N."/>
            <person name="Nakanishi M."/>
            <person name="Meirelles P."/>
            <person name="Mino S."/>
            <person name="Suda W."/>
            <person name="Oshima K."/>
            <person name="Hattori M."/>
            <person name="Ohkuma M."/>
            <person name="Hosokawa M."/>
            <person name="Miyashita K."/>
            <person name="Thompson F.L."/>
            <person name="Niwa A."/>
            <person name="Sawabe T."/>
            <person name="Sawabe T."/>
        </authorList>
    </citation>
    <scope>NUCLEOTIDE SEQUENCE [LARGE SCALE GENOMIC DNA]</scope>
    <source>
        <strain evidence="1 2">JCM 19300</strain>
    </source>
</reference>